<protein>
    <recommendedName>
        <fullName evidence="2">U4/U6.U5 small nuclear ribonucleoprotein 27kDa protein domain-containing protein</fullName>
    </recommendedName>
</protein>
<feature type="region of interest" description="Disordered" evidence="1">
    <location>
        <begin position="1"/>
        <end position="20"/>
    </location>
</feature>
<evidence type="ECO:0000313" key="4">
    <source>
        <dbReference type="Proteomes" id="UP000320333"/>
    </source>
</evidence>
<accession>A0A507DD53</accession>
<name>A0A507DD53_9FUNG</name>
<evidence type="ECO:0000313" key="3">
    <source>
        <dbReference type="EMBL" id="TPX49612.1"/>
    </source>
</evidence>
<dbReference type="InterPro" id="IPR013957">
    <property type="entry name" value="SNRNP27"/>
</dbReference>
<reference evidence="3 4" key="1">
    <citation type="journal article" date="2019" name="Sci. Rep.">
        <title>Comparative genomics of chytrid fungi reveal insights into the obligate biotrophic and pathogenic lifestyle of Synchytrium endobioticum.</title>
        <authorList>
            <person name="van de Vossenberg B.T.L.H."/>
            <person name="Warris S."/>
            <person name="Nguyen H.D.T."/>
            <person name="van Gent-Pelzer M.P.E."/>
            <person name="Joly D.L."/>
            <person name="van de Geest H.C."/>
            <person name="Bonants P.J.M."/>
            <person name="Smith D.S."/>
            <person name="Levesque C.A."/>
            <person name="van der Lee T.A.J."/>
        </authorList>
    </citation>
    <scope>NUCLEOTIDE SEQUENCE [LARGE SCALE GENOMIC DNA]</scope>
    <source>
        <strain evidence="3 4">CBS 675.73</strain>
    </source>
</reference>
<dbReference type="GO" id="GO:0008380">
    <property type="term" value="P:RNA splicing"/>
    <property type="evidence" value="ECO:0007669"/>
    <property type="project" value="InterPro"/>
</dbReference>
<gene>
    <name evidence="3" type="ORF">CcCBS67573_g10151</name>
</gene>
<sequence>MHRQCMNRRGGFNGSLSLTR</sequence>
<proteinExistence type="predicted"/>
<evidence type="ECO:0000256" key="1">
    <source>
        <dbReference type="SAM" id="MobiDB-lite"/>
    </source>
</evidence>
<dbReference type="Pfam" id="PF08648">
    <property type="entry name" value="SNRNP27"/>
    <property type="match status" value="1"/>
</dbReference>
<dbReference type="Proteomes" id="UP000320333">
    <property type="component" value="Unassembled WGS sequence"/>
</dbReference>
<dbReference type="EMBL" id="QEAP01001205">
    <property type="protein sequence ID" value="TPX49612.1"/>
    <property type="molecule type" value="Genomic_DNA"/>
</dbReference>
<organism evidence="3 4">
    <name type="scientific">Chytriomyces confervae</name>
    <dbReference type="NCBI Taxonomy" id="246404"/>
    <lineage>
        <taxon>Eukaryota</taxon>
        <taxon>Fungi</taxon>
        <taxon>Fungi incertae sedis</taxon>
        <taxon>Chytridiomycota</taxon>
        <taxon>Chytridiomycota incertae sedis</taxon>
        <taxon>Chytridiomycetes</taxon>
        <taxon>Chytridiales</taxon>
        <taxon>Chytriomycetaceae</taxon>
        <taxon>Chytriomyces</taxon>
    </lineage>
</organism>
<feature type="domain" description="U4/U6.U5 small nuclear ribonucleoprotein 27kDa protein" evidence="2">
    <location>
        <begin position="2"/>
        <end position="17"/>
    </location>
</feature>
<comment type="caution">
    <text evidence="3">The sequence shown here is derived from an EMBL/GenBank/DDBJ whole genome shotgun (WGS) entry which is preliminary data.</text>
</comment>
<dbReference type="AlphaFoldDB" id="A0A507DD53"/>
<evidence type="ECO:0000259" key="2">
    <source>
        <dbReference type="Pfam" id="PF08648"/>
    </source>
</evidence>
<keyword evidence="4" id="KW-1185">Reference proteome</keyword>